<evidence type="ECO:0000256" key="7">
    <source>
        <dbReference type="RuleBase" id="RU365103"/>
    </source>
</evidence>
<name>A0ABW8L1V7_9GAMM</name>
<evidence type="ECO:0000256" key="2">
    <source>
        <dbReference type="ARBA" id="ARBA00012621"/>
    </source>
</evidence>
<proteinExistence type="inferred from homology"/>
<protein>
    <recommendedName>
        <fullName evidence="3 7">3-deoxy-D-manno-octulosonic acid transferase</fullName>
        <shortName evidence="7">Kdo transferase</shortName>
        <ecNumber evidence="2 7">2.4.99.12</ecNumber>
    </recommendedName>
    <alternativeName>
        <fullName evidence="5 7">Lipid IV(A) 3-deoxy-D-manno-octulosonic acid transferase</fullName>
    </alternativeName>
</protein>
<keyword evidence="7" id="KW-1003">Cell membrane</keyword>
<dbReference type="GO" id="GO:0043842">
    <property type="term" value="F:Kdo transferase activity"/>
    <property type="evidence" value="ECO:0007669"/>
    <property type="project" value="UniProtKB-EC"/>
</dbReference>
<keyword evidence="4 7" id="KW-0808">Transferase</keyword>
<dbReference type="InterPro" id="IPR007507">
    <property type="entry name" value="Glycos_transf_N"/>
</dbReference>
<dbReference type="PANTHER" id="PTHR42755">
    <property type="entry name" value="3-DEOXY-MANNO-OCTULOSONATE CYTIDYLYLTRANSFERASE"/>
    <property type="match status" value="1"/>
</dbReference>
<feature type="domain" description="3-deoxy-D-manno-octulosonic-acid transferase N-terminal" evidence="8">
    <location>
        <begin position="35"/>
        <end position="220"/>
    </location>
</feature>
<keyword evidence="9" id="KW-0328">Glycosyltransferase</keyword>
<evidence type="ECO:0000256" key="1">
    <source>
        <dbReference type="ARBA" id="ARBA00004713"/>
    </source>
</evidence>
<comment type="caution">
    <text evidence="9">The sequence shown here is derived from an EMBL/GenBank/DDBJ whole genome shotgun (WGS) entry which is preliminary data.</text>
</comment>
<keyword evidence="10" id="KW-1185">Reference proteome</keyword>
<comment type="pathway">
    <text evidence="1 7">Bacterial outer membrane biogenesis; LPS core biosynthesis.</text>
</comment>
<comment type="subcellular location">
    <subcellularLocation>
        <location evidence="7">Cell membrane</location>
    </subcellularLocation>
</comment>
<dbReference type="InterPro" id="IPR039901">
    <property type="entry name" value="Kdotransferase"/>
</dbReference>
<evidence type="ECO:0000313" key="9">
    <source>
        <dbReference type="EMBL" id="MFK3865538.1"/>
    </source>
</evidence>
<sequence length="432" mass="48346">MARFFYSLILYLLSPLITFYLYILRGKKNAGYRAHFAERFGFITVKKTSQESTVLKGNLIVIHCASVGEVLAATPLLKELQYQQPSYSFMITCNTPTGREQIHNNFKDSLQCAYLPIDYPCATARFLKRVKPTLICILETELWPNLMAQCKQQNIPVLILNARLSAKSQQGYQKVAPLTKVIMQSISALASHNHEDAKRFIELGLNEQKVHITGSIKFDIKPTSEQLDKVDTLKSQYNNQRFIWVAGSTHPSEHELILAAQQLLLKQIPDALLVIAPRHPEQFDKVATLLEDSPLSFSRRSKNNYQSEQVLLADTLGELQCLYGMANINYIGGSLIARGGHNPLESAAFSVGVLTGPHTYNFNHVYPELIASGGCIQVSDTKKLAEQLYELHQQPAFCQQLGLQAAQCVANNQGAIAKTITIINKFLEPHND</sequence>
<evidence type="ECO:0000256" key="4">
    <source>
        <dbReference type="ARBA" id="ARBA00022679"/>
    </source>
</evidence>
<evidence type="ECO:0000256" key="3">
    <source>
        <dbReference type="ARBA" id="ARBA00019077"/>
    </source>
</evidence>
<evidence type="ECO:0000256" key="6">
    <source>
        <dbReference type="ARBA" id="ARBA00049183"/>
    </source>
</evidence>
<dbReference type="Gene3D" id="3.40.50.11720">
    <property type="entry name" value="3-Deoxy-D-manno-octulosonic-acid transferase, N-terminal domain"/>
    <property type="match status" value="1"/>
</dbReference>
<dbReference type="EMBL" id="JBJDOT010000026">
    <property type="protein sequence ID" value="MFK3865538.1"/>
    <property type="molecule type" value="Genomic_DNA"/>
</dbReference>
<evidence type="ECO:0000259" key="8">
    <source>
        <dbReference type="Pfam" id="PF04413"/>
    </source>
</evidence>
<dbReference type="PANTHER" id="PTHR42755:SF1">
    <property type="entry name" value="3-DEOXY-D-MANNO-OCTULOSONIC ACID TRANSFERASE, MITOCHONDRIAL-RELATED"/>
    <property type="match status" value="1"/>
</dbReference>
<dbReference type="Pfam" id="PF04413">
    <property type="entry name" value="Glycos_transf_N"/>
    <property type="match status" value="1"/>
</dbReference>
<dbReference type="SUPFAM" id="SSF53756">
    <property type="entry name" value="UDP-Glycosyltransferase/glycogen phosphorylase"/>
    <property type="match status" value="1"/>
</dbReference>
<accession>A0ABW8L1V7</accession>
<evidence type="ECO:0000313" key="10">
    <source>
        <dbReference type="Proteomes" id="UP001620262"/>
    </source>
</evidence>
<dbReference type="InterPro" id="IPR038107">
    <property type="entry name" value="Glycos_transf_N_sf"/>
</dbReference>
<dbReference type="Proteomes" id="UP001620262">
    <property type="component" value="Unassembled WGS sequence"/>
</dbReference>
<dbReference type="RefSeq" id="WP_404676015.1">
    <property type="nucleotide sequence ID" value="NZ_JBJDOT010000026.1"/>
</dbReference>
<comment type="function">
    <text evidence="7">Involved in lipopolysaccharide (LPS) biosynthesis. Catalyzes the transfer of 3-deoxy-D-manno-octulosonate (Kdo) residue(s) from CMP-Kdo to lipid IV(A), the tetraacyldisaccharide-1,4'-bisphosphate precursor of lipid A.</text>
</comment>
<reference evidence="9 10" key="1">
    <citation type="submission" date="2024-11" db="EMBL/GenBank/DDBJ databases">
        <title>The Natural Products Discovery Center: Release of the First 8490 Sequenced Strains for Exploring Actinobacteria Biosynthetic Diversity.</title>
        <authorList>
            <person name="Kalkreuter E."/>
            <person name="Kautsar S.A."/>
            <person name="Yang D."/>
            <person name="Bader C.D."/>
            <person name="Teijaro C.N."/>
            <person name="Fluegel L."/>
            <person name="Davis C.M."/>
            <person name="Simpson J.R."/>
            <person name="Lauterbach L."/>
            <person name="Steele A.D."/>
            <person name="Gui C."/>
            <person name="Meng S."/>
            <person name="Li G."/>
            <person name="Viehrig K."/>
            <person name="Ye F."/>
            <person name="Su P."/>
            <person name="Kiefer A.F."/>
            <person name="Nichols A."/>
            <person name="Cepeda A.J."/>
            <person name="Yan W."/>
            <person name="Fan B."/>
            <person name="Jiang Y."/>
            <person name="Adhikari A."/>
            <person name="Zheng C.-J."/>
            <person name="Schuster L."/>
            <person name="Cowan T.M."/>
            <person name="Smanski M.J."/>
            <person name="Chevrette M.G."/>
            <person name="De Carvalho L.P.S."/>
            <person name="Shen B."/>
        </authorList>
    </citation>
    <scope>NUCLEOTIDE SEQUENCE [LARGE SCALE GENOMIC DNA]</scope>
    <source>
        <strain evidence="9 10">NPDC078403</strain>
    </source>
</reference>
<dbReference type="NCBIfam" id="NF004388">
    <property type="entry name" value="PRK05749.1-4"/>
    <property type="match status" value="1"/>
</dbReference>
<comment type="catalytic activity">
    <reaction evidence="6 7">
        <text>lipid IVA (E. coli) + CMP-3-deoxy-beta-D-manno-octulosonate = alpha-Kdo-(2-&gt;6)-lipid IVA (E. coli) + CMP + H(+)</text>
        <dbReference type="Rhea" id="RHEA:28066"/>
        <dbReference type="ChEBI" id="CHEBI:15378"/>
        <dbReference type="ChEBI" id="CHEBI:58603"/>
        <dbReference type="ChEBI" id="CHEBI:60364"/>
        <dbReference type="ChEBI" id="CHEBI:60377"/>
        <dbReference type="ChEBI" id="CHEBI:85987"/>
        <dbReference type="EC" id="2.4.99.12"/>
    </reaction>
</comment>
<keyword evidence="7" id="KW-0472">Membrane</keyword>
<dbReference type="EC" id="2.4.99.12" evidence="2 7"/>
<evidence type="ECO:0000256" key="5">
    <source>
        <dbReference type="ARBA" id="ARBA00031445"/>
    </source>
</evidence>
<comment type="similarity">
    <text evidence="7">Belongs to the glycosyltransferase group 1 family.</text>
</comment>
<organism evidence="9 10">
    <name type="scientific">Pseudoalteromonas rhizosphaerae</name>
    <dbReference type="NCBI Taxonomy" id="2518973"/>
    <lineage>
        <taxon>Bacteria</taxon>
        <taxon>Pseudomonadati</taxon>
        <taxon>Pseudomonadota</taxon>
        <taxon>Gammaproteobacteria</taxon>
        <taxon>Alteromonadales</taxon>
        <taxon>Pseudoalteromonadaceae</taxon>
        <taxon>Pseudoalteromonas</taxon>
    </lineage>
</organism>
<keyword evidence="7" id="KW-0812">Transmembrane</keyword>
<gene>
    <name evidence="9" type="primary">waaA</name>
    <name evidence="9" type="ORF">ACI2JU_16895</name>
</gene>
<keyword evidence="7" id="KW-0448">Lipopolysaccharide biosynthesis</keyword>
<feature type="transmembrane region" description="Helical" evidence="7">
    <location>
        <begin position="6"/>
        <end position="24"/>
    </location>
</feature>
<dbReference type="Gene3D" id="3.40.50.2000">
    <property type="entry name" value="Glycogen Phosphorylase B"/>
    <property type="match status" value="1"/>
</dbReference>
<keyword evidence="7" id="KW-1133">Transmembrane helix</keyword>